<feature type="compositionally biased region" description="Polar residues" evidence="1">
    <location>
        <begin position="84"/>
        <end position="94"/>
    </location>
</feature>
<dbReference type="InterPro" id="IPR027353">
    <property type="entry name" value="NET_dom"/>
</dbReference>
<dbReference type="InterPro" id="IPR038336">
    <property type="entry name" value="NET_sf"/>
</dbReference>
<dbReference type="Gene3D" id="1.20.1270.220">
    <property type="match status" value="1"/>
</dbReference>
<reference evidence="3" key="1">
    <citation type="submission" date="2018-10" db="EMBL/GenBank/DDBJ databases">
        <title>Hidden diversity of soil giant viruses.</title>
        <authorList>
            <person name="Schulz F."/>
            <person name="Alteio L."/>
            <person name="Goudeau D."/>
            <person name="Ryan E.M."/>
            <person name="Malmstrom R.R."/>
            <person name="Blanchard J."/>
            <person name="Woyke T."/>
        </authorList>
    </citation>
    <scope>NUCLEOTIDE SEQUENCE</scope>
    <source>
        <strain evidence="3">TEV1</strain>
    </source>
</reference>
<feature type="compositionally biased region" description="Basic and acidic residues" evidence="1">
    <location>
        <begin position="95"/>
        <end position="115"/>
    </location>
</feature>
<protein>
    <recommendedName>
        <fullName evidence="2">NET domain-containing protein</fullName>
    </recommendedName>
</protein>
<sequence>MDKSSELTYSFEQKEKLARRIQKLKKEKHFCDIQDIITKHNPEINITTNPSGHFMYFQNLRTETYFAIEKYIKKVTMGQFLSESSDAYSTQNTHSETKKDTLSESKKYSSEEEHFSSNPKLKYSNREKNLIKRKNYDKQINGDNQSSYYSSAGDTVLQDSDCHIDGTNSNTNVTTIITNNTVTAIATITADADKLTEKIFVKRKKNSKNTHVVDKQDTGMTLS</sequence>
<dbReference type="Pfam" id="PF17035">
    <property type="entry name" value="BET"/>
    <property type="match status" value="1"/>
</dbReference>
<gene>
    <name evidence="3" type="ORF">Terrestrivirus11_30</name>
</gene>
<evidence type="ECO:0000259" key="2">
    <source>
        <dbReference type="Pfam" id="PF17035"/>
    </source>
</evidence>
<evidence type="ECO:0000313" key="3">
    <source>
        <dbReference type="EMBL" id="AYV76689.1"/>
    </source>
</evidence>
<organism evidence="3">
    <name type="scientific">Terrestrivirus sp</name>
    <dbReference type="NCBI Taxonomy" id="2487775"/>
    <lineage>
        <taxon>Viruses</taxon>
        <taxon>Varidnaviria</taxon>
        <taxon>Bamfordvirae</taxon>
        <taxon>Nucleocytoviricota</taxon>
        <taxon>Megaviricetes</taxon>
        <taxon>Imitervirales</taxon>
        <taxon>Mimiviridae</taxon>
        <taxon>Klosneuvirinae</taxon>
    </lineage>
</organism>
<evidence type="ECO:0000256" key="1">
    <source>
        <dbReference type="SAM" id="MobiDB-lite"/>
    </source>
</evidence>
<feature type="domain" description="NET" evidence="2">
    <location>
        <begin position="9"/>
        <end position="74"/>
    </location>
</feature>
<dbReference type="EMBL" id="MK071989">
    <property type="protein sequence ID" value="AYV76689.1"/>
    <property type="molecule type" value="Genomic_DNA"/>
</dbReference>
<feature type="region of interest" description="Disordered" evidence="1">
    <location>
        <begin position="84"/>
        <end position="126"/>
    </location>
</feature>
<name>A0A3G4ZTB5_9VIRU</name>
<proteinExistence type="predicted"/>
<accession>A0A3G4ZTB5</accession>